<reference evidence="1 2" key="1">
    <citation type="submission" date="2018-11" db="EMBL/GenBank/DDBJ databases">
        <title>Whole genome sequence of Bibersteinia trehalosi strain OADDL-BT1 an multidrug resistant pathogen isolate.</title>
        <authorList>
            <person name="Couger M."/>
            <person name="Ramachandran A."/>
        </authorList>
    </citation>
    <scope>NUCLEOTIDE SEQUENCE [LARGE SCALE GENOMIC DNA]</scope>
    <source>
        <strain evidence="1 2">OADDL-BT1</strain>
    </source>
</reference>
<organism evidence="1 2">
    <name type="scientific">Bibersteinia trehalosi</name>
    <name type="common">Pasteurella trehalosi</name>
    <dbReference type="NCBI Taxonomy" id="47735"/>
    <lineage>
        <taxon>Bacteria</taxon>
        <taxon>Pseudomonadati</taxon>
        <taxon>Pseudomonadota</taxon>
        <taxon>Gammaproteobacteria</taxon>
        <taxon>Pasteurellales</taxon>
        <taxon>Pasteurellaceae</taxon>
        <taxon>Bibersteinia</taxon>
    </lineage>
</organism>
<dbReference type="Proteomes" id="UP000276010">
    <property type="component" value="Unassembled WGS sequence"/>
</dbReference>
<protein>
    <submittedName>
        <fullName evidence="1">DUF2586 domain-containing protein</fullName>
    </submittedName>
</protein>
<dbReference type="AlphaFoldDB" id="A0A426FJN0"/>
<proteinExistence type="predicted"/>
<dbReference type="InterPro" id="IPR019694">
    <property type="entry name" value="Phage_HP1_Orf23"/>
</dbReference>
<evidence type="ECO:0000313" key="2">
    <source>
        <dbReference type="Proteomes" id="UP000276010"/>
    </source>
</evidence>
<dbReference type="Pfam" id="PF10758">
    <property type="entry name" value="DUF2586"/>
    <property type="match status" value="1"/>
</dbReference>
<name>A0A426FJN0_BIBTR</name>
<evidence type="ECO:0000313" key="1">
    <source>
        <dbReference type="EMBL" id="RRN04764.1"/>
    </source>
</evidence>
<dbReference type="RefSeq" id="WP_125134744.1">
    <property type="nucleotide sequence ID" value="NZ_RRUC01000015.1"/>
</dbReference>
<comment type="caution">
    <text evidence="1">The sequence shown here is derived from an EMBL/GenBank/DDBJ whole genome shotgun (WGS) entry which is preliminary data.</text>
</comment>
<accession>A0A426FJN0</accession>
<dbReference type="EMBL" id="RRUC01000015">
    <property type="protein sequence ID" value="RRN04764.1"/>
    <property type="molecule type" value="Genomic_DNA"/>
</dbReference>
<gene>
    <name evidence="1" type="ORF">EIM44_04825</name>
</gene>
<sequence>MFPGVQINTLNLLSGENKEIERHALFVGVGTHNVGKLLSLSPDSDLDKLLGEEKTVLKSQIKAAMLNAGQNWFAYVYIAAEDGYDFVKAVSEANAVSSFEYAVNTYTLGVDKQKINALQSLYSELVAKLGRRTFFIQSIEPINTDEDSGESWDDYVAKLVRLQETLACEHVMLVPTLFGNEAGVIAGRLANRAASIADSPCRVLTGPLLEMGSAEKPKDKDGSELNLSHLKALEKARYSVPMWYPDYDGYYWSDGRTLDVEGGDFQAIENLRVVDKAARAVRLLAIAKIGDRSFNSTAYSTEYHQQYFAKPLRDMSKSTTVNGKEFPGECFPPKDDAVTITWHSKTKVTIYIKVRPYDCPKEITVNIFLDLETLGD</sequence>